<dbReference type="PIRSF" id="PIRSF005290">
    <property type="entry name" value="NOT_su_3_5"/>
    <property type="match status" value="1"/>
</dbReference>
<dbReference type="InterPro" id="IPR038635">
    <property type="entry name" value="CCR4-NOT_su2/3/5_C_sf"/>
</dbReference>
<reference evidence="14 16" key="1">
    <citation type="journal article" date="2008" name="Science">
        <title>The Physcomitrella genome reveals evolutionary insights into the conquest of land by plants.</title>
        <authorList>
            <person name="Rensing S."/>
            <person name="Lang D."/>
            <person name="Zimmer A."/>
            <person name="Terry A."/>
            <person name="Salamov A."/>
            <person name="Shapiro H."/>
            <person name="Nishiyama T."/>
            <person name="Perroud P.-F."/>
            <person name="Lindquist E."/>
            <person name="Kamisugi Y."/>
            <person name="Tanahashi T."/>
            <person name="Sakakibara K."/>
            <person name="Fujita T."/>
            <person name="Oishi K."/>
            <person name="Shin-I T."/>
            <person name="Kuroki Y."/>
            <person name="Toyoda A."/>
            <person name="Suzuki Y."/>
            <person name="Hashimoto A."/>
            <person name="Yamaguchi K."/>
            <person name="Sugano A."/>
            <person name="Kohara Y."/>
            <person name="Fujiyama A."/>
            <person name="Anterola A."/>
            <person name="Aoki S."/>
            <person name="Ashton N."/>
            <person name="Barbazuk W.B."/>
            <person name="Barker E."/>
            <person name="Bennetzen J."/>
            <person name="Bezanilla M."/>
            <person name="Blankenship R."/>
            <person name="Cho S.H."/>
            <person name="Dutcher S."/>
            <person name="Estelle M."/>
            <person name="Fawcett J.A."/>
            <person name="Gundlach H."/>
            <person name="Hanada K."/>
            <person name="Heyl A."/>
            <person name="Hicks K.A."/>
            <person name="Hugh J."/>
            <person name="Lohr M."/>
            <person name="Mayer K."/>
            <person name="Melkozernov A."/>
            <person name="Murata T."/>
            <person name="Nelson D."/>
            <person name="Pils B."/>
            <person name="Prigge M."/>
            <person name="Reiss B."/>
            <person name="Renner T."/>
            <person name="Rombauts S."/>
            <person name="Rushton P."/>
            <person name="Sanderfoot A."/>
            <person name="Schween G."/>
            <person name="Shiu S.-H."/>
            <person name="Stueber K."/>
            <person name="Theodoulou F.L."/>
            <person name="Tu H."/>
            <person name="Van de Peer Y."/>
            <person name="Verrier P.J."/>
            <person name="Waters E."/>
            <person name="Wood A."/>
            <person name="Yang L."/>
            <person name="Cove D."/>
            <person name="Cuming A."/>
            <person name="Hasebe M."/>
            <person name="Lucas S."/>
            <person name="Mishler D.B."/>
            <person name="Reski R."/>
            <person name="Grigoriev I."/>
            <person name="Quatrano R.S."/>
            <person name="Boore J.L."/>
        </authorList>
    </citation>
    <scope>NUCLEOTIDE SEQUENCE [LARGE SCALE GENOMIC DNA]</scope>
    <source>
        <strain evidence="15 16">cv. Gransden 2004</strain>
    </source>
</reference>
<evidence type="ECO:0000256" key="3">
    <source>
        <dbReference type="ARBA" id="ARBA00007682"/>
    </source>
</evidence>
<dbReference type="EMBL" id="ABEU02000008">
    <property type="protein sequence ID" value="PNR50038.1"/>
    <property type="molecule type" value="Genomic_DNA"/>
</dbReference>
<dbReference type="GO" id="GO:0006355">
    <property type="term" value="P:regulation of DNA-templated transcription"/>
    <property type="evidence" value="ECO:0007669"/>
    <property type="project" value="InterPro"/>
</dbReference>
<dbReference type="GO" id="GO:0000289">
    <property type="term" value="P:nuclear-transcribed mRNA poly(A) tail shortening"/>
    <property type="evidence" value="ECO:0000318"/>
    <property type="project" value="GO_Central"/>
</dbReference>
<dbReference type="PANTHER" id="PTHR23326">
    <property type="entry name" value="CCR4 NOT-RELATED"/>
    <property type="match status" value="1"/>
</dbReference>
<feature type="compositionally biased region" description="Polar residues" evidence="11">
    <location>
        <begin position="743"/>
        <end position="755"/>
    </location>
</feature>
<feature type="region of interest" description="Disordered" evidence="11">
    <location>
        <begin position="455"/>
        <end position="474"/>
    </location>
</feature>
<dbReference type="InterPro" id="IPR007207">
    <property type="entry name" value="Not_N"/>
</dbReference>
<reference evidence="15" key="3">
    <citation type="submission" date="2020-12" db="UniProtKB">
        <authorList>
            <consortium name="EnsemblPlants"/>
        </authorList>
    </citation>
    <scope>IDENTIFICATION</scope>
</reference>
<comment type="similarity">
    <text evidence="3">Belongs to the CNOT2/3/5 family.</text>
</comment>
<dbReference type="Gramene" id="Pp3c8_22460V3.2">
    <property type="protein sequence ID" value="Pp3c8_22460V3.2"/>
    <property type="gene ID" value="Pp3c8_22460"/>
</dbReference>
<evidence type="ECO:0000256" key="11">
    <source>
        <dbReference type="SAM" id="MobiDB-lite"/>
    </source>
</evidence>
<dbReference type="InterPro" id="IPR012270">
    <property type="entry name" value="CCR4-NOT_su3/5"/>
</dbReference>
<sequence length="933" mass="101911">MGATRKLQGEIDKVLKKVQEGVDVFDSIWNKVYDTENVNQKEKFEADLKKEIKKLQRYRDQIKMWIQSNEIKDKKALVEARKQIEREMERFKVCEKETKTKAFSKEGLGQQPKTDPRDKAKGESRDWLNNMVSELESQIDSFEAEMEGLQVKKGKARPPRLTHLEESINRHKLHIIKLELVLRLLDNDELSADEVQEVRHLVEDYVERNQEDFEAFEDVDDIYQYLPLDKIEALENLEAIPNVAPSIVVKEKAAVAAASGVGVPPLGSVLKPTIILPVTQSAMSSSLGISPLVSPSSQPVGNDDTVTSSESSAESPGTRTRGTPTLAMSPTSSTPKSSSPAVVLSVSPVGSAGVPSPSTGAGSLSRQLGNLNITGTPTGISPVRPVPVKSLSTTPALQPAVLQGRVKEDETSALSGRRVGPGLGGNSTRGQSPPPVTASGSASPLVSQMDLSKRLGLTGGDDRHPTGGGLSQQFSGTLGSGNRVFGPGGLGDNGIGASDTGLPGTRLFPAGNMPAGGQWRPHSANSQETGPYHVRSEIMPDQKQKFLQRYQQTQQGHSAASLLTGGPQLSSSSLKQPPGLAAPQAQLHITQQQQQNIILYQQNSMLGASQNATTQRQSSLGLVTSPQSPSPSSTPVPTHLSQGLSISSPQQLTQVSLSSATSPSEHDTSGRRVESAQQQMPSQLLKSSEDSAADVSSLGSAFRSGMTLSDDDLKNSDTFDVSVGTPGTLADYSQQSRDADLASGQQSHHPQSSMNPGVIGRRNVTDLGAIGDNLTPALGREHFVAQHEALEHAYRNLPLPKDSERPKSYTPRYPTITPASYPQMQAPVIDNPALWERLDKDVLFYAFYYQQGTYQQYLAARELKKQSWRYHKKYNTWFQRHEEPKITTDEYETGTYVYFDFHVVHNDYQQGWCQRIKTEFTFEYCYLEDELIV</sequence>
<feature type="domain" description="CCR4-Not complex component Not N-terminal" evidence="12">
    <location>
        <begin position="4"/>
        <end position="228"/>
    </location>
</feature>
<evidence type="ECO:0000259" key="12">
    <source>
        <dbReference type="Pfam" id="PF04065"/>
    </source>
</evidence>
<proteinExistence type="inferred from homology"/>
<keyword evidence="16" id="KW-1185">Reference proteome</keyword>
<feature type="compositionally biased region" description="Low complexity" evidence="11">
    <location>
        <begin position="565"/>
        <end position="584"/>
    </location>
</feature>
<evidence type="ECO:0000256" key="7">
    <source>
        <dbReference type="ARBA" id="ARBA00023015"/>
    </source>
</evidence>
<feature type="compositionally biased region" description="Polar residues" evidence="11">
    <location>
        <begin position="639"/>
        <end position="663"/>
    </location>
</feature>
<feature type="region of interest" description="Disordered" evidence="11">
    <location>
        <begin position="547"/>
        <end position="584"/>
    </location>
</feature>
<feature type="compositionally biased region" description="Polar residues" evidence="11">
    <location>
        <begin position="675"/>
        <end position="686"/>
    </location>
</feature>
<evidence type="ECO:0000256" key="9">
    <source>
        <dbReference type="ARBA" id="ARBA00023242"/>
    </source>
</evidence>
<dbReference type="Gramene" id="Pp3c8_22460V3.1">
    <property type="protein sequence ID" value="Pp3c8_22460V3.1"/>
    <property type="gene ID" value="Pp3c8_22460"/>
</dbReference>
<feature type="coiled-coil region" evidence="10">
    <location>
        <begin position="41"/>
        <end position="97"/>
    </location>
</feature>
<evidence type="ECO:0000313" key="16">
    <source>
        <dbReference type="Proteomes" id="UP000006727"/>
    </source>
</evidence>
<feature type="region of interest" description="Disordered" evidence="11">
    <location>
        <begin position="726"/>
        <end position="760"/>
    </location>
</feature>
<dbReference type="FunCoup" id="A0A2K1K8D7">
    <property type="interactions" value="3994"/>
</dbReference>
<feature type="compositionally biased region" description="Polar residues" evidence="11">
    <location>
        <begin position="549"/>
        <end position="558"/>
    </location>
</feature>
<evidence type="ECO:0000256" key="8">
    <source>
        <dbReference type="ARBA" id="ARBA00023163"/>
    </source>
</evidence>
<keyword evidence="4" id="KW-0963">Cytoplasm</keyword>
<feature type="compositionally biased region" description="Polar residues" evidence="11">
    <location>
        <begin position="609"/>
        <end position="622"/>
    </location>
</feature>
<dbReference type="Pfam" id="PF04065">
    <property type="entry name" value="Not3"/>
    <property type="match status" value="1"/>
</dbReference>
<reference evidence="14 16" key="2">
    <citation type="journal article" date="2018" name="Plant J.">
        <title>The Physcomitrella patens chromosome-scale assembly reveals moss genome structure and evolution.</title>
        <authorList>
            <person name="Lang D."/>
            <person name="Ullrich K.K."/>
            <person name="Murat F."/>
            <person name="Fuchs J."/>
            <person name="Jenkins J."/>
            <person name="Haas F.B."/>
            <person name="Piednoel M."/>
            <person name="Gundlach H."/>
            <person name="Van Bel M."/>
            <person name="Meyberg R."/>
            <person name="Vives C."/>
            <person name="Morata J."/>
            <person name="Symeonidi A."/>
            <person name="Hiss M."/>
            <person name="Muchero W."/>
            <person name="Kamisugi Y."/>
            <person name="Saleh O."/>
            <person name="Blanc G."/>
            <person name="Decker E.L."/>
            <person name="van Gessel N."/>
            <person name="Grimwood J."/>
            <person name="Hayes R.D."/>
            <person name="Graham S.W."/>
            <person name="Gunter L.E."/>
            <person name="McDaniel S.F."/>
            <person name="Hoernstein S.N.W."/>
            <person name="Larsson A."/>
            <person name="Li F.W."/>
            <person name="Perroud P.F."/>
            <person name="Phillips J."/>
            <person name="Ranjan P."/>
            <person name="Rokshar D.S."/>
            <person name="Rothfels C.J."/>
            <person name="Schneider L."/>
            <person name="Shu S."/>
            <person name="Stevenson D.W."/>
            <person name="Thummler F."/>
            <person name="Tillich M."/>
            <person name="Villarreal Aguilar J.C."/>
            <person name="Widiez T."/>
            <person name="Wong G.K."/>
            <person name="Wymore A."/>
            <person name="Zhang Y."/>
            <person name="Zimmer A.D."/>
            <person name="Quatrano R.S."/>
            <person name="Mayer K.F.X."/>
            <person name="Goodstein D."/>
            <person name="Casacuberta J.M."/>
            <person name="Vandepoele K."/>
            <person name="Reski R."/>
            <person name="Cuming A.C."/>
            <person name="Tuskan G.A."/>
            <person name="Maumus F."/>
            <person name="Salse J."/>
            <person name="Schmutz J."/>
            <person name="Rensing S.A."/>
        </authorList>
    </citation>
    <scope>NUCLEOTIDE SEQUENCE [LARGE SCALE GENOMIC DNA]</scope>
    <source>
        <strain evidence="15 16">cv. Gransden 2004</strain>
    </source>
</reference>
<keyword evidence="8" id="KW-0804">Transcription</keyword>
<feature type="coiled-coil region" evidence="10">
    <location>
        <begin position="125"/>
        <end position="152"/>
    </location>
</feature>
<dbReference type="GO" id="GO:0030015">
    <property type="term" value="C:CCR4-NOT core complex"/>
    <property type="evidence" value="ECO:0000318"/>
    <property type="project" value="GO_Central"/>
</dbReference>
<dbReference type="InterPro" id="IPR007282">
    <property type="entry name" value="NOT2/3/5_C"/>
</dbReference>
<dbReference type="STRING" id="3218.A0A2K1K8D7"/>
<protein>
    <submittedName>
        <fullName evidence="14 15">Uncharacterized protein</fullName>
    </submittedName>
</protein>
<dbReference type="EnsemblPlants" id="Pp3c8_22460V3.1">
    <property type="protein sequence ID" value="Pp3c8_22460V3.1"/>
    <property type="gene ID" value="Pp3c8_22460"/>
</dbReference>
<feature type="region of interest" description="Disordered" evidence="11">
    <location>
        <begin position="609"/>
        <end position="692"/>
    </location>
</feature>
<gene>
    <name evidence="15" type="primary">LOC112285694</name>
    <name evidence="14" type="ORF">PHYPA_011935</name>
</gene>
<dbReference type="AlphaFoldDB" id="A0A2K1K8D7"/>
<dbReference type="InterPro" id="IPR040168">
    <property type="entry name" value="Not2/3/5"/>
</dbReference>
<keyword evidence="5" id="KW-0678">Repressor</keyword>
<evidence type="ECO:0000256" key="5">
    <source>
        <dbReference type="ARBA" id="ARBA00022491"/>
    </source>
</evidence>
<keyword evidence="10" id="KW-0175">Coiled coil</keyword>
<organism evidence="14">
    <name type="scientific">Physcomitrium patens</name>
    <name type="common">Spreading-leaved earth moss</name>
    <name type="synonym">Physcomitrella patens</name>
    <dbReference type="NCBI Taxonomy" id="3218"/>
    <lineage>
        <taxon>Eukaryota</taxon>
        <taxon>Viridiplantae</taxon>
        <taxon>Streptophyta</taxon>
        <taxon>Embryophyta</taxon>
        <taxon>Bryophyta</taxon>
        <taxon>Bryophytina</taxon>
        <taxon>Bryopsida</taxon>
        <taxon>Funariidae</taxon>
        <taxon>Funariales</taxon>
        <taxon>Funariaceae</taxon>
        <taxon>Physcomitrium</taxon>
    </lineage>
</organism>
<name>A0A2K1K8D7_PHYPA</name>
<feature type="region of interest" description="Disordered" evidence="11">
    <location>
        <begin position="287"/>
        <end position="342"/>
    </location>
</feature>
<feature type="domain" description="NOT2/NOT3/NOT5 C-terminal" evidence="13">
    <location>
        <begin position="794"/>
        <end position="927"/>
    </location>
</feature>
<keyword evidence="6" id="KW-0597">Phosphoprotein</keyword>
<evidence type="ECO:0000256" key="10">
    <source>
        <dbReference type="SAM" id="Coils"/>
    </source>
</evidence>
<evidence type="ECO:0000256" key="4">
    <source>
        <dbReference type="ARBA" id="ARBA00022490"/>
    </source>
</evidence>
<evidence type="ECO:0000313" key="14">
    <source>
        <dbReference type="EMBL" id="PNR50038.1"/>
    </source>
</evidence>
<dbReference type="Pfam" id="PF04153">
    <property type="entry name" value="NOT2_3_5_C"/>
    <property type="match status" value="1"/>
</dbReference>
<evidence type="ECO:0000256" key="2">
    <source>
        <dbReference type="ARBA" id="ARBA00004496"/>
    </source>
</evidence>
<dbReference type="PaxDb" id="3218-PP1S134_165V6.1"/>
<dbReference type="Gene3D" id="2.30.30.1020">
    <property type="entry name" value="CCR4-NOT complex subunit 2/3/5, C-terminal domain"/>
    <property type="match status" value="1"/>
</dbReference>
<evidence type="ECO:0000259" key="13">
    <source>
        <dbReference type="Pfam" id="PF04153"/>
    </source>
</evidence>
<evidence type="ECO:0000313" key="15">
    <source>
        <dbReference type="EnsemblPlants" id="Pp3c8_22460V3.1"/>
    </source>
</evidence>
<dbReference type="GO" id="GO:0005634">
    <property type="term" value="C:nucleus"/>
    <property type="evidence" value="ECO:0007669"/>
    <property type="project" value="UniProtKB-SubCell"/>
</dbReference>
<accession>A0A2K1K8D7</accession>
<feature type="compositionally biased region" description="Basic and acidic residues" evidence="11">
    <location>
        <begin position="664"/>
        <end position="674"/>
    </location>
</feature>
<keyword evidence="7" id="KW-0805">Transcription regulation</keyword>
<evidence type="ECO:0000256" key="1">
    <source>
        <dbReference type="ARBA" id="ARBA00004123"/>
    </source>
</evidence>
<dbReference type="GO" id="GO:0000932">
    <property type="term" value="C:P-body"/>
    <property type="evidence" value="ECO:0000318"/>
    <property type="project" value="GO_Central"/>
</dbReference>
<dbReference type="EnsemblPlants" id="Pp3c8_22460V3.2">
    <property type="protein sequence ID" value="Pp3c8_22460V3.2"/>
    <property type="gene ID" value="Pp3c8_22460"/>
</dbReference>
<dbReference type="FunFam" id="2.30.30.1020:FF:000003">
    <property type="entry name" value="CCR4-NOT transcription complex subunit 3 isoform X1"/>
    <property type="match status" value="1"/>
</dbReference>
<feature type="compositionally biased region" description="Basic and acidic residues" evidence="11">
    <location>
        <begin position="114"/>
        <end position="125"/>
    </location>
</feature>
<evidence type="ECO:0000256" key="6">
    <source>
        <dbReference type="ARBA" id="ARBA00022553"/>
    </source>
</evidence>
<feature type="compositionally biased region" description="Polar residues" evidence="11">
    <location>
        <begin position="287"/>
        <end position="328"/>
    </location>
</feature>
<feature type="compositionally biased region" description="Low complexity" evidence="11">
    <location>
        <begin position="329"/>
        <end position="342"/>
    </location>
</feature>
<dbReference type="Proteomes" id="UP000006727">
    <property type="component" value="Chromosome 8"/>
</dbReference>
<feature type="region of interest" description="Disordered" evidence="11">
    <location>
        <begin position="404"/>
        <end position="446"/>
    </location>
</feature>
<keyword evidence="9" id="KW-0539">Nucleus</keyword>
<comment type="subcellular location">
    <subcellularLocation>
        <location evidence="2">Cytoplasm</location>
    </subcellularLocation>
    <subcellularLocation>
        <location evidence="1">Nucleus</location>
    </subcellularLocation>
</comment>
<feature type="region of interest" description="Disordered" evidence="11">
    <location>
        <begin position="102"/>
        <end position="125"/>
    </location>
</feature>